<dbReference type="Gene3D" id="1.10.260.40">
    <property type="entry name" value="lambda repressor-like DNA-binding domains"/>
    <property type="match status" value="1"/>
</dbReference>
<dbReference type="CDD" id="cd00093">
    <property type="entry name" value="HTH_XRE"/>
    <property type="match status" value="1"/>
</dbReference>
<dbReference type="PROSITE" id="PS50943">
    <property type="entry name" value="HTH_CROC1"/>
    <property type="match status" value="1"/>
</dbReference>
<dbReference type="SUPFAM" id="SSF47413">
    <property type="entry name" value="lambda repressor-like DNA-binding domains"/>
    <property type="match status" value="1"/>
</dbReference>
<dbReference type="GO" id="GO:0003677">
    <property type="term" value="F:DNA binding"/>
    <property type="evidence" value="ECO:0007669"/>
    <property type="project" value="InterPro"/>
</dbReference>
<feature type="domain" description="HTH cro/C1-type" evidence="1">
    <location>
        <begin position="8"/>
        <end position="63"/>
    </location>
</feature>
<dbReference type="RefSeq" id="WP_229806496.1">
    <property type="nucleotide sequence ID" value="NZ_BMXH01000008.1"/>
</dbReference>
<protein>
    <submittedName>
        <fullName evidence="2">Helix-turn-helix</fullName>
    </submittedName>
</protein>
<proteinExistence type="predicted"/>
<reference evidence="2 3" key="1">
    <citation type="submission" date="2016-10" db="EMBL/GenBank/DDBJ databases">
        <authorList>
            <person name="de Groot N.N."/>
        </authorList>
    </citation>
    <scope>NUCLEOTIDE SEQUENCE [LARGE SCALE GENOMIC DNA]</scope>
    <source>
        <strain evidence="2 3">DSM 19219</strain>
    </source>
</reference>
<name>A0A1H3EI81_9GAMM</name>
<dbReference type="EMBL" id="FNNI01000007">
    <property type="protein sequence ID" value="SDX77918.1"/>
    <property type="molecule type" value="Genomic_DNA"/>
</dbReference>
<dbReference type="STRING" id="574349.SAMN05443545_107123"/>
<gene>
    <name evidence="2" type="ORF">SAMN05443545_107123</name>
</gene>
<dbReference type="Pfam" id="PF01381">
    <property type="entry name" value="HTH_3"/>
    <property type="match status" value="1"/>
</dbReference>
<dbReference type="AlphaFoldDB" id="A0A1H3EI81"/>
<keyword evidence="3" id="KW-1185">Reference proteome</keyword>
<evidence type="ECO:0000313" key="2">
    <source>
        <dbReference type="EMBL" id="SDX77918.1"/>
    </source>
</evidence>
<accession>A0A1H3EI81</accession>
<sequence>MEELGTRIKRLRESAKLNKAALARRVGVSDVTIGYWESGEIKQIGHTRLVALAEALDCGLEELLIDAPIAPFPFLELSPVPPLPWHKHPTQVTTLPEGWPTRNDHPRPCYIVTPSPDATFEHLASGDLAAITPTETHQGSGLYITEYQGRLSVQLMKDNNEDIPARSAPFIHGRIIAKWKLTTGSVG</sequence>
<organism evidence="2 3">
    <name type="scientific">Aidingimonas halophila</name>
    <dbReference type="NCBI Taxonomy" id="574349"/>
    <lineage>
        <taxon>Bacteria</taxon>
        <taxon>Pseudomonadati</taxon>
        <taxon>Pseudomonadota</taxon>
        <taxon>Gammaproteobacteria</taxon>
        <taxon>Oceanospirillales</taxon>
        <taxon>Halomonadaceae</taxon>
        <taxon>Aidingimonas</taxon>
    </lineage>
</organism>
<evidence type="ECO:0000313" key="3">
    <source>
        <dbReference type="Proteomes" id="UP000198500"/>
    </source>
</evidence>
<dbReference type="Proteomes" id="UP000198500">
    <property type="component" value="Unassembled WGS sequence"/>
</dbReference>
<dbReference type="SMART" id="SM00530">
    <property type="entry name" value="HTH_XRE"/>
    <property type="match status" value="1"/>
</dbReference>
<dbReference type="InterPro" id="IPR001387">
    <property type="entry name" value="Cro/C1-type_HTH"/>
</dbReference>
<dbReference type="InterPro" id="IPR010982">
    <property type="entry name" value="Lambda_DNA-bd_dom_sf"/>
</dbReference>
<evidence type="ECO:0000259" key="1">
    <source>
        <dbReference type="PROSITE" id="PS50943"/>
    </source>
</evidence>